<protein>
    <submittedName>
        <fullName evidence="1">Uncharacterized protein</fullName>
    </submittedName>
</protein>
<dbReference type="RefSeq" id="WP_171720927.1">
    <property type="nucleotide sequence ID" value="NZ_WHOB01000097.1"/>
</dbReference>
<reference evidence="1 2" key="1">
    <citation type="submission" date="2019-10" db="EMBL/GenBank/DDBJ databases">
        <title>Description of Paenibacillus terricola sp. nov.</title>
        <authorList>
            <person name="Carlier A."/>
            <person name="Qi S."/>
        </authorList>
    </citation>
    <scope>NUCLEOTIDE SEQUENCE [LARGE SCALE GENOMIC DNA]</scope>
    <source>
        <strain evidence="1 2">LMG 31459</strain>
    </source>
</reference>
<dbReference type="EMBL" id="WHOB01000097">
    <property type="protein sequence ID" value="NOU83887.1"/>
    <property type="molecule type" value="Genomic_DNA"/>
</dbReference>
<accession>A0ABX1YSI0</accession>
<organism evidence="1 2">
    <name type="scientific">Paenibacillus phytohabitans</name>
    <dbReference type="NCBI Taxonomy" id="2654978"/>
    <lineage>
        <taxon>Bacteria</taxon>
        <taxon>Bacillati</taxon>
        <taxon>Bacillota</taxon>
        <taxon>Bacilli</taxon>
        <taxon>Bacillales</taxon>
        <taxon>Paenibacillaceae</taxon>
        <taxon>Paenibacillus</taxon>
    </lineage>
</organism>
<gene>
    <name evidence="1" type="ORF">GC101_34090</name>
</gene>
<comment type="caution">
    <text evidence="1">The sequence shown here is derived from an EMBL/GenBank/DDBJ whole genome shotgun (WGS) entry which is preliminary data.</text>
</comment>
<dbReference type="Proteomes" id="UP000596857">
    <property type="component" value="Unassembled WGS sequence"/>
</dbReference>
<sequence>MGLFGDEINEQLINEIIEHESFNELVGFLRNELHIGGTREQYSITTADHQIGADNYKVQDTFGALLFTPSYREIIGIELYVKSIVERLNAVFSHRMHNPHTMELIARIFVFNAIAHEYVHVQQFEQGRITAEIMEVQNQLNYDQRDIEIEAARVAKELLIQYTGLETQRVNQILSGNSDNVSAAELSEYLIQWETTNI</sequence>
<proteinExistence type="predicted"/>
<evidence type="ECO:0000313" key="1">
    <source>
        <dbReference type="EMBL" id="NOU83887.1"/>
    </source>
</evidence>
<keyword evidence="2" id="KW-1185">Reference proteome</keyword>
<evidence type="ECO:0000313" key="2">
    <source>
        <dbReference type="Proteomes" id="UP000596857"/>
    </source>
</evidence>
<name>A0ABX1YSI0_9BACL</name>